<proteinExistence type="inferred from homology"/>
<dbReference type="SUPFAM" id="SSF102645">
    <property type="entry name" value="CoaB-like"/>
    <property type="match status" value="1"/>
</dbReference>
<evidence type="ECO:0000313" key="4">
    <source>
        <dbReference type="Proteomes" id="UP001491310"/>
    </source>
</evidence>
<dbReference type="InterPro" id="IPR007085">
    <property type="entry name" value="DNA/pantothenate-metab_flavo_C"/>
</dbReference>
<accession>A0ABR2YLX7</accession>
<feature type="domain" description="DNA/pantothenate metabolism flavoprotein C-terminal" evidence="2">
    <location>
        <begin position="177"/>
        <end position="273"/>
    </location>
</feature>
<evidence type="ECO:0000256" key="1">
    <source>
        <dbReference type="ARBA" id="ARBA00005703"/>
    </source>
</evidence>
<evidence type="ECO:0000259" key="2">
    <source>
        <dbReference type="Pfam" id="PF04127"/>
    </source>
</evidence>
<protein>
    <recommendedName>
        <fullName evidence="2">DNA/pantothenate metabolism flavoprotein C-terminal domain-containing protein</fullName>
    </recommendedName>
</protein>
<dbReference type="PANTHER" id="PTHR12290">
    <property type="entry name" value="CORNICHON-RELATED"/>
    <property type="match status" value="1"/>
</dbReference>
<comment type="similarity">
    <text evidence="1">Belongs to the PPC synthetase family.</text>
</comment>
<reference evidence="3 4" key="1">
    <citation type="journal article" date="2024" name="Nat. Commun.">
        <title>Phylogenomics reveals the evolutionary origins of lichenization in chlorophyte algae.</title>
        <authorList>
            <person name="Puginier C."/>
            <person name="Libourel C."/>
            <person name="Otte J."/>
            <person name="Skaloud P."/>
            <person name="Haon M."/>
            <person name="Grisel S."/>
            <person name="Petersen M."/>
            <person name="Berrin J.G."/>
            <person name="Delaux P.M."/>
            <person name="Dal Grande F."/>
            <person name="Keller J."/>
        </authorList>
    </citation>
    <scope>NUCLEOTIDE SEQUENCE [LARGE SCALE GENOMIC DNA]</scope>
    <source>
        <strain evidence="3 4">SAG 216-7</strain>
    </source>
</reference>
<gene>
    <name evidence="3" type="ORF">WJX75_001529</name>
</gene>
<keyword evidence="4" id="KW-1185">Reference proteome</keyword>
<sequence>MSNDVEEFFRDCPGETTDVEKIVQQFIDRQRDSSGQLTRPIVCVTSGGTIVPLEQHCVRFIDNFSGGTRGALSAEQFLLAGYAVIFLNRRHSIQPFTKGFPSGQILDFLTDVLEPDAAPLHGVHVTESASELVSDCVSRAKEAAAQGVLLRIPFETLFEYLQCLRVISAELRPWGRRAAFYLAAAVSDFYIPWSSMVEHKIQSADLGDGLTLTLQKVPKMLGALRSEWAPEAFLISFKLETDDRILISKASKSIARYGVHAVVANILEKRKEVVQLVRPAAVASSGSCQPAANSGACHEASSEGVQVDEILRGKETFIEAPLVSRIVQLHEQYQQEANQ</sequence>
<evidence type="ECO:0000313" key="3">
    <source>
        <dbReference type="EMBL" id="KAK9908013.1"/>
    </source>
</evidence>
<dbReference type="Pfam" id="PF04127">
    <property type="entry name" value="DFP"/>
    <property type="match status" value="1"/>
</dbReference>
<comment type="caution">
    <text evidence="3">The sequence shown here is derived from an EMBL/GenBank/DDBJ whole genome shotgun (WGS) entry which is preliminary data.</text>
</comment>
<name>A0ABR2YLX7_9CHLO</name>
<organism evidence="3 4">
    <name type="scientific">Coccomyxa subellipsoidea</name>
    <dbReference type="NCBI Taxonomy" id="248742"/>
    <lineage>
        <taxon>Eukaryota</taxon>
        <taxon>Viridiplantae</taxon>
        <taxon>Chlorophyta</taxon>
        <taxon>core chlorophytes</taxon>
        <taxon>Trebouxiophyceae</taxon>
        <taxon>Trebouxiophyceae incertae sedis</taxon>
        <taxon>Coccomyxaceae</taxon>
        <taxon>Coccomyxa</taxon>
    </lineage>
</organism>
<dbReference type="Proteomes" id="UP001491310">
    <property type="component" value="Unassembled WGS sequence"/>
</dbReference>
<dbReference type="Gene3D" id="3.40.50.10300">
    <property type="entry name" value="CoaB-like"/>
    <property type="match status" value="1"/>
</dbReference>
<dbReference type="InterPro" id="IPR035929">
    <property type="entry name" value="CoaB-like_sf"/>
</dbReference>
<dbReference type="EMBL" id="JALJOT010000008">
    <property type="protein sequence ID" value="KAK9908013.1"/>
    <property type="molecule type" value="Genomic_DNA"/>
</dbReference>